<dbReference type="Proteomes" id="UP000694520">
    <property type="component" value="Chromosome 19"/>
</dbReference>
<comment type="subcellular location">
    <subcellularLocation>
        <location evidence="2">Cell membrane</location>
    </subcellularLocation>
    <subcellularLocation>
        <location evidence="3">Cytoplasm</location>
    </subcellularLocation>
    <subcellularLocation>
        <location evidence="1">Nucleus</location>
    </subcellularLocation>
</comment>
<dbReference type="GO" id="GO:0005886">
    <property type="term" value="C:plasma membrane"/>
    <property type="evidence" value="ECO:0007669"/>
    <property type="project" value="UniProtKB-SubCell"/>
</dbReference>
<evidence type="ECO:0000256" key="6">
    <source>
        <dbReference type="ARBA" id="ARBA00022553"/>
    </source>
</evidence>
<dbReference type="GO" id="GO:0005634">
    <property type="term" value="C:nucleus"/>
    <property type="evidence" value="ECO:0007669"/>
    <property type="project" value="UniProtKB-SubCell"/>
</dbReference>
<evidence type="ECO:0000256" key="5">
    <source>
        <dbReference type="ARBA" id="ARBA00022490"/>
    </source>
</evidence>
<dbReference type="GeneTree" id="ENSGT00390000017856"/>
<evidence type="ECO:0000313" key="11">
    <source>
        <dbReference type="Proteomes" id="UP000694520"/>
    </source>
</evidence>
<keyword evidence="7" id="KW-0472">Membrane</keyword>
<keyword evidence="8" id="KW-0539">Nucleus</keyword>
<reference evidence="10" key="1">
    <citation type="submission" date="2019-05" db="EMBL/GenBank/DDBJ databases">
        <authorList>
            <person name="Zhang S."/>
            <person name="Liu J."/>
        </authorList>
    </citation>
    <scope>NUCLEOTIDE SEQUENCE [LARGE SCALE GENOMIC DNA]</scope>
</reference>
<evidence type="ECO:0000256" key="9">
    <source>
        <dbReference type="SAM" id="MobiDB-lite"/>
    </source>
</evidence>
<gene>
    <name evidence="10" type="primary">SKAP1</name>
</gene>
<keyword evidence="6" id="KW-0597">Phosphoprotein</keyword>
<evidence type="ECO:0000256" key="4">
    <source>
        <dbReference type="ARBA" id="ARBA00022475"/>
    </source>
</evidence>
<evidence type="ECO:0000256" key="2">
    <source>
        <dbReference type="ARBA" id="ARBA00004236"/>
    </source>
</evidence>
<reference evidence="10" key="3">
    <citation type="submission" date="2025-09" db="UniProtKB">
        <authorList>
            <consortium name="Ensembl"/>
        </authorList>
    </citation>
    <scope>IDENTIFICATION</scope>
</reference>
<feature type="region of interest" description="Disordered" evidence="9">
    <location>
        <begin position="84"/>
        <end position="157"/>
    </location>
</feature>
<dbReference type="PANTHER" id="PTHR15129">
    <property type="entry name" value="SRC-ASSOCIATED ADAPTOR PROTEIN"/>
    <property type="match status" value="1"/>
</dbReference>
<dbReference type="AlphaFoldDB" id="A0A8B9YDC5"/>
<protein>
    <submittedName>
        <fullName evidence="10">Src kinase associated phosphoprotein 1</fullName>
    </submittedName>
</protein>
<proteinExistence type="predicted"/>
<keyword evidence="4" id="KW-1003">Cell membrane</keyword>
<dbReference type="Gene3D" id="6.10.250.220">
    <property type="match status" value="1"/>
</dbReference>
<reference evidence="10" key="2">
    <citation type="submission" date="2025-08" db="UniProtKB">
        <authorList>
            <consortium name="Ensembl"/>
        </authorList>
    </citation>
    <scope>IDENTIFICATION</scope>
</reference>
<dbReference type="SUPFAM" id="SSF50729">
    <property type="entry name" value="PH domain-like"/>
    <property type="match status" value="1"/>
</dbReference>
<name>A0A8B9YDC5_BOSMU</name>
<evidence type="ECO:0000256" key="3">
    <source>
        <dbReference type="ARBA" id="ARBA00004496"/>
    </source>
</evidence>
<evidence type="ECO:0000256" key="8">
    <source>
        <dbReference type="ARBA" id="ARBA00023242"/>
    </source>
</evidence>
<sequence>PTVLPWFSGLGFANWAGNDCGPAWRGLTLSSDSASSRLISAPRWLLHLPARPAVRSLEWGAPGGEVPGVASRLCFDREWGPRGGHLLPGAREQGRRPRSQVSPPPRRPARRAPLPERAPPCGSAPRRRRLRARCRRSRPPASPPVRPSPAARHMQAAAALPEEIRWLLEDTEDFLAEGLRNENLSAGAKDNRDHILRGLQQIKARYFWNFQPQGGDQPENYLGQDSSDDNHSGTHGPSFTSDAPFLSDYQDEAELITYPKRKVRRGWGQAPFCQPSHKKMEIEGLFVCVCVF</sequence>
<dbReference type="GO" id="GO:0005737">
    <property type="term" value="C:cytoplasm"/>
    <property type="evidence" value="ECO:0007669"/>
    <property type="project" value="UniProtKB-SubCell"/>
</dbReference>
<keyword evidence="5" id="KW-0963">Cytoplasm</keyword>
<accession>A0A8B9YDC5</accession>
<feature type="region of interest" description="Disordered" evidence="9">
    <location>
        <begin position="217"/>
        <end position="244"/>
    </location>
</feature>
<dbReference type="Ensembl" id="ENSBGRT00000039285.1">
    <property type="protein sequence ID" value="ENSBGRP00000033983.1"/>
    <property type="gene ID" value="ENSBGRG00000021202.1"/>
</dbReference>
<organism evidence="10 11">
    <name type="scientific">Bos mutus grunniens</name>
    <name type="common">Wild yak</name>
    <name type="synonym">Bos grunniens</name>
    <dbReference type="NCBI Taxonomy" id="30521"/>
    <lineage>
        <taxon>Eukaryota</taxon>
        <taxon>Metazoa</taxon>
        <taxon>Chordata</taxon>
        <taxon>Craniata</taxon>
        <taxon>Vertebrata</taxon>
        <taxon>Euteleostomi</taxon>
        <taxon>Mammalia</taxon>
        <taxon>Eutheria</taxon>
        <taxon>Laurasiatheria</taxon>
        <taxon>Artiodactyla</taxon>
        <taxon>Ruminantia</taxon>
        <taxon>Pecora</taxon>
        <taxon>Bovidae</taxon>
        <taxon>Bovinae</taxon>
        <taxon>Bos</taxon>
    </lineage>
</organism>
<evidence type="ECO:0000256" key="7">
    <source>
        <dbReference type="ARBA" id="ARBA00023136"/>
    </source>
</evidence>
<keyword evidence="11" id="KW-1185">Reference proteome</keyword>
<dbReference type="InterPro" id="IPR037781">
    <property type="entry name" value="SKAP_fam"/>
</dbReference>
<dbReference type="PANTHER" id="PTHR15129:SF1">
    <property type="entry name" value="SRC KINASE-ASSOCIATED PHOSPHOPROTEIN 1"/>
    <property type="match status" value="1"/>
</dbReference>
<evidence type="ECO:0000256" key="1">
    <source>
        <dbReference type="ARBA" id="ARBA00004123"/>
    </source>
</evidence>
<evidence type="ECO:0000313" key="10">
    <source>
        <dbReference type="Ensembl" id="ENSBGRP00000033983.1"/>
    </source>
</evidence>
<feature type="compositionally biased region" description="Basic residues" evidence="9">
    <location>
        <begin position="125"/>
        <end position="138"/>
    </location>
</feature>